<sequence>MLAIWSRARQKPGTCRYISSVSNATAIARRRGQSGLRGAWAFGTPTSTFCYTAIFAAGLTIDANAKAARNRQWEEAFKDLRDALDRPLPKDNAIVEDVVGSRSDQVNLPHGYHGVPLEELPDALDWSIIQKVVGMELVDDPVLRLQETQSQLHDLAQGHWDDLRFDSRLPGAQSLEWPANTGRDLVQYHLPPQSLWAPDTLRLTAMRRRHSWKKLALQELSTGALIYTLISRINLSRYFQTASSDLERISSQLLEIASLTEEQASKARQEILDSIEQVHETDVKSAVDDVARASLQRGQPGIPSYFQDADGDFYDICQQMNNGIKKLLDQVPRGNDREEALAIAKICHNLLVSTASPDVQTFNILLAGLKRLRRPKLVDDVIAAFYVHKIRPNEITCREILGHYISELRADDFSRFVARMRGVGDALMLANPNITLNEASHDRLVRTSEGKVYQKVHPTPMVFGSLIGGVMRFAGFDRALDIYFEMKADGWGLDMPGLTRLLGDCIRRADWEGGTYTWEEINAIKAKAKPKDMAKAYYHMLGLCSVTGNTVAFNQVLNEVAKRGFDRKSILNAAKRTTDWVRKNKKDLAPAWAADNVLIAVSSYVHDAKSSTSNPKVEEVHNDDMFAQHTPSSTGIGEDEATVQIERQPPAHPNELWASWVEHEFGERPKDPET</sequence>
<dbReference type="OrthoDB" id="185373at2759"/>
<protein>
    <recommendedName>
        <fullName evidence="4">Pentatricopeptide repeat protein</fullName>
    </recommendedName>
</protein>
<dbReference type="EMBL" id="JAPEUY010000005">
    <property type="protein sequence ID" value="KAJ4372847.1"/>
    <property type="molecule type" value="Genomic_DNA"/>
</dbReference>
<organism evidence="2 3">
    <name type="scientific">Neocucurbitaria cava</name>
    <dbReference type="NCBI Taxonomy" id="798079"/>
    <lineage>
        <taxon>Eukaryota</taxon>
        <taxon>Fungi</taxon>
        <taxon>Dikarya</taxon>
        <taxon>Ascomycota</taxon>
        <taxon>Pezizomycotina</taxon>
        <taxon>Dothideomycetes</taxon>
        <taxon>Pleosporomycetidae</taxon>
        <taxon>Pleosporales</taxon>
        <taxon>Pleosporineae</taxon>
        <taxon>Cucurbitariaceae</taxon>
        <taxon>Neocucurbitaria</taxon>
    </lineage>
</organism>
<reference evidence="2" key="1">
    <citation type="submission" date="2022-10" db="EMBL/GenBank/DDBJ databases">
        <title>Tapping the CABI collections for fungal endophytes: first genome assemblies for Collariella, Neodidymelliopsis, Ascochyta clinopodiicola, Didymella pomorum, Didymosphaeria variabile, Neocosmospora piperis and Neocucurbitaria cava.</title>
        <authorList>
            <person name="Hill R."/>
        </authorList>
    </citation>
    <scope>NUCLEOTIDE SEQUENCE</scope>
    <source>
        <strain evidence="2">IMI 356814</strain>
    </source>
</reference>
<evidence type="ECO:0000313" key="3">
    <source>
        <dbReference type="Proteomes" id="UP001140560"/>
    </source>
</evidence>
<proteinExistence type="predicted"/>
<evidence type="ECO:0000256" key="1">
    <source>
        <dbReference type="SAM" id="MobiDB-lite"/>
    </source>
</evidence>
<accession>A0A9W8YBC1</accession>
<evidence type="ECO:0000313" key="2">
    <source>
        <dbReference type="EMBL" id="KAJ4372847.1"/>
    </source>
</evidence>
<name>A0A9W8YBC1_9PLEO</name>
<feature type="region of interest" description="Disordered" evidence="1">
    <location>
        <begin position="627"/>
        <end position="654"/>
    </location>
</feature>
<comment type="caution">
    <text evidence="2">The sequence shown here is derived from an EMBL/GenBank/DDBJ whole genome shotgun (WGS) entry which is preliminary data.</text>
</comment>
<evidence type="ECO:0008006" key="4">
    <source>
        <dbReference type="Google" id="ProtNLM"/>
    </source>
</evidence>
<keyword evidence="3" id="KW-1185">Reference proteome</keyword>
<dbReference type="Gene3D" id="1.25.40.10">
    <property type="entry name" value="Tetratricopeptide repeat domain"/>
    <property type="match status" value="1"/>
</dbReference>
<dbReference type="AlphaFoldDB" id="A0A9W8YBC1"/>
<dbReference type="InterPro" id="IPR011990">
    <property type="entry name" value="TPR-like_helical_dom_sf"/>
</dbReference>
<gene>
    <name evidence="2" type="ORF">N0V83_003138</name>
</gene>
<dbReference type="Proteomes" id="UP001140560">
    <property type="component" value="Unassembled WGS sequence"/>
</dbReference>